<gene>
    <name evidence="3" type="ORF">GF068_04545</name>
</gene>
<feature type="signal peptide" evidence="2">
    <location>
        <begin position="1"/>
        <end position="21"/>
    </location>
</feature>
<evidence type="ECO:0008006" key="5">
    <source>
        <dbReference type="Google" id="ProtNLM"/>
    </source>
</evidence>
<feature type="chain" id="PRO_5026660215" description="Thrombospondin" evidence="2">
    <location>
        <begin position="22"/>
        <end position="155"/>
    </location>
</feature>
<name>A0A6N7PGF9_9BACT</name>
<dbReference type="SUPFAM" id="SSF103647">
    <property type="entry name" value="TSP type-3 repeat"/>
    <property type="match status" value="1"/>
</dbReference>
<dbReference type="EMBL" id="WJIE01000001">
    <property type="protein sequence ID" value="MRG91192.1"/>
    <property type="molecule type" value="Genomic_DNA"/>
</dbReference>
<dbReference type="InterPro" id="IPR028974">
    <property type="entry name" value="TSP_type-3_rpt"/>
</dbReference>
<comment type="caution">
    <text evidence="3">The sequence shown here is derived from an EMBL/GenBank/DDBJ whole genome shotgun (WGS) entry which is preliminary data.</text>
</comment>
<accession>A0A6N7PGF9</accession>
<evidence type="ECO:0000313" key="3">
    <source>
        <dbReference type="EMBL" id="MRG91192.1"/>
    </source>
</evidence>
<proteinExistence type="predicted"/>
<sequence>MRGTRRAIRFAVLCAALGTWSVPIDMASAGQAEARGPIDSDGDGISDMSDNCPRVANPSQSDCDGDGSGDACDAASVVSEQKVNVTPDMESCLQYKFHGCAGPKRAMVQYQCLAHGTSWTENRWCTSGQVQRSATSNFQTWEYYLRQVPWSSCNE</sequence>
<dbReference type="OrthoDB" id="9831588at2"/>
<keyword evidence="1 2" id="KW-0732">Signal</keyword>
<reference evidence="3 4" key="1">
    <citation type="submission" date="2019-10" db="EMBL/GenBank/DDBJ databases">
        <title>A soil myxobacterium in the family Polyangiaceae.</title>
        <authorList>
            <person name="Li Y."/>
            <person name="Wang J."/>
        </authorList>
    </citation>
    <scope>NUCLEOTIDE SEQUENCE [LARGE SCALE GENOMIC DNA]</scope>
    <source>
        <strain evidence="3 4">DSM 14734</strain>
    </source>
</reference>
<keyword evidence="4" id="KW-1185">Reference proteome</keyword>
<dbReference type="InterPro" id="IPR003367">
    <property type="entry name" value="Thrombospondin_3-like_rpt"/>
</dbReference>
<evidence type="ECO:0000313" key="4">
    <source>
        <dbReference type="Proteomes" id="UP000440224"/>
    </source>
</evidence>
<protein>
    <recommendedName>
        <fullName evidence="5">Thrombospondin</fullName>
    </recommendedName>
</protein>
<dbReference type="Proteomes" id="UP000440224">
    <property type="component" value="Unassembled WGS sequence"/>
</dbReference>
<dbReference type="AlphaFoldDB" id="A0A6N7PGF9"/>
<evidence type="ECO:0000256" key="2">
    <source>
        <dbReference type="SAM" id="SignalP"/>
    </source>
</evidence>
<dbReference type="Gene3D" id="4.10.1080.10">
    <property type="entry name" value="TSP type-3 repeat"/>
    <property type="match status" value="1"/>
</dbReference>
<dbReference type="GO" id="GO:0007155">
    <property type="term" value="P:cell adhesion"/>
    <property type="evidence" value="ECO:0007669"/>
    <property type="project" value="InterPro"/>
</dbReference>
<dbReference type="GO" id="GO:0005509">
    <property type="term" value="F:calcium ion binding"/>
    <property type="evidence" value="ECO:0007669"/>
    <property type="project" value="InterPro"/>
</dbReference>
<dbReference type="Pfam" id="PF02412">
    <property type="entry name" value="TSP_3"/>
    <property type="match status" value="1"/>
</dbReference>
<evidence type="ECO:0000256" key="1">
    <source>
        <dbReference type="ARBA" id="ARBA00022729"/>
    </source>
</evidence>
<organism evidence="3 4">
    <name type="scientific">Polyangium spumosum</name>
    <dbReference type="NCBI Taxonomy" id="889282"/>
    <lineage>
        <taxon>Bacteria</taxon>
        <taxon>Pseudomonadati</taxon>
        <taxon>Myxococcota</taxon>
        <taxon>Polyangia</taxon>
        <taxon>Polyangiales</taxon>
        <taxon>Polyangiaceae</taxon>
        <taxon>Polyangium</taxon>
    </lineage>
</organism>